<protein>
    <recommendedName>
        <fullName evidence="4">Sigma-like protein</fullName>
    </recommendedName>
</protein>
<proteinExistence type="predicted"/>
<dbReference type="EMBL" id="JASBQV010000003">
    <property type="protein sequence ID" value="MDI3234039.1"/>
    <property type="molecule type" value="Genomic_DNA"/>
</dbReference>
<comment type="caution">
    <text evidence="2">The sequence shown here is derived from an EMBL/GenBank/DDBJ whole genome shotgun (WGS) entry which is preliminary data.</text>
</comment>
<organism evidence="2 3">
    <name type="scientific">Exiguobacterium antarcticum</name>
    <dbReference type="NCBI Taxonomy" id="132920"/>
    <lineage>
        <taxon>Bacteria</taxon>
        <taxon>Bacillati</taxon>
        <taxon>Bacillota</taxon>
        <taxon>Bacilli</taxon>
        <taxon>Bacillales</taxon>
        <taxon>Bacillales Family XII. Incertae Sedis</taxon>
        <taxon>Exiguobacterium</taxon>
    </lineage>
</organism>
<reference evidence="2 3" key="1">
    <citation type="submission" date="2023-04" db="EMBL/GenBank/DDBJ databases">
        <title>Antarctic isolates genomes.</title>
        <authorList>
            <person name="Dimov S.G."/>
        </authorList>
    </citation>
    <scope>NUCLEOTIDE SEQUENCE [LARGE SCALE GENOMIC DNA]</scope>
    <source>
        <strain evidence="2 3">AL19</strain>
    </source>
</reference>
<evidence type="ECO:0000313" key="2">
    <source>
        <dbReference type="EMBL" id="MDI3234039.1"/>
    </source>
</evidence>
<gene>
    <name evidence="2" type="ORF">QK289_03380</name>
</gene>
<evidence type="ECO:0000313" key="3">
    <source>
        <dbReference type="Proteomes" id="UP001243286"/>
    </source>
</evidence>
<sequence length="53" mass="5759">MTDKKQDLPNETADVGLHPDPEPAKTSDPGIKPAETQHPDPDVEELKTNPADQ</sequence>
<name>A0ABT6QZD2_9BACL</name>
<evidence type="ECO:0000256" key="1">
    <source>
        <dbReference type="SAM" id="MobiDB-lite"/>
    </source>
</evidence>
<keyword evidence="3" id="KW-1185">Reference proteome</keyword>
<accession>A0ABT6QZD2</accession>
<evidence type="ECO:0008006" key="4">
    <source>
        <dbReference type="Google" id="ProtNLM"/>
    </source>
</evidence>
<feature type="compositionally biased region" description="Basic and acidic residues" evidence="1">
    <location>
        <begin position="35"/>
        <end position="47"/>
    </location>
</feature>
<dbReference type="RefSeq" id="WP_014969785.1">
    <property type="nucleotide sequence ID" value="NZ_JASBQV010000003.1"/>
</dbReference>
<dbReference type="Proteomes" id="UP001243286">
    <property type="component" value="Unassembled WGS sequence"/>
</dbReference>
<feature type="region of interest" description="Disordered" evidence="1">
    <location>
        <begin position="1"/>
        <end position="53"/>
    </location>
</feature>